<organism evidence="1 2">
    <name type="scientific">Candidatus Daviesbacteria bacterium GW2011_GWB1_41_5</name>
    <dbReference type="NCBI Taxonomy" id="1618429"/>
    <lineage>
        <taxon>Bacteria</taxon>
        <taxon>Candidatus Daviesiibacteriota</taxon>
    </lineage>
</organism>
<dbReference type="AlphaFoldDB" id="A0A0G0WFE4"/>
<reference evidence="1 2" key="1">
    <citation type="journal article" date="2015" name="Nature">
        <title>rRNA introns, odd ribosomes, and small enigmatic genomes across a large radiation of phyla.</title>
        <authorList>
            <person name="Brown C.T."/>
            <person name="Hug L.A."/>
            <person name="Thomas B.C."/>
            <person name="Sharon I."/>
            <person name="Castelle C.J."/>
            <person name="Singh A."/>
            <person name="Wilkins M.J."/>
            <person name="Williams K.H."/>
            <person name="Banfield J.F."/>
        </authorList>
    </citation>
    <scope>NUCLEOTIDE SEQUENCE [LARGE SCALE GENOMIC DNA]</scope>
</reference>
<gene>
    <name evidence="1" type="ORF">UU67_C0067G0007</name>
</gene>
<comment type="caution">
    <text evidence="1">The sequence shown here is derived from an EMBL/GenBank/DDBJ whole genome shotgun (WGS) entry which is preliminary data.</text>
</comment>
<accession>A0A0G0WFE4</accession>
<protein>
    <submittedName>
        <fullName evidence="1">Uncharacterized protein</fullName>
    </submittedName>
</protein>
<dbReference type="EMBL" id="LCBN01000067">
    <property type="protein sequence ID" value="KKS11694.1"/>
    <property type="molecule type" value="Genomic_DNA"/>
</dbReference>
<sequence>MPFTTAEKNGERRISPEYKALGEYYFHGKTLEASATLSGLEASVLKEMIVDINKRSILALADLDTGDISSGKAAENHGLSRNELYGFAFKYEFNLNPKDIESKERIKAILEENQTLPV</sequence>
<evidence type="ECO:0000313" key="1">
    <source>
        <dbReference type="EMBL" id="KKS11694.1"/>
    </source>
</evidence>
<evidence type="ECO:0000313" key="2">
    <source>
        <dbReference type="Proteomes" id="UP000034753"/>
    </source>
</evidence>
<name>A0A0G0WFE4_9BACT</name>
<dbReference type="Proteomes" id="UP000034753">
    <property type="component" value="Unassembled WGS sequence"/>
</dbReference>
<proteinExistence type="predicted"/>